<organism evidence="2 3">
    <name type="scientific">Pelagomonas calceolata</name>
    <dbReference type="NCBI Taxonomy" id="35677"/>
    <lineage>
        <taxon>Eukaryota</taxon>
        <taxon>Sar</taxon>
        <taxon>Stramenopiles</taxon>
        <taxon>Ochrophyta</taxon>
        <taxon>Pelagophyceae</taxon>
        <taxon>Pelagomonadales</taxon>
        <taxon>Pelagomonadaceae</taxon>
        <taxon>Pelagomonas</taxon>
    </lineage>
</organism>
<comment type="caution">
    <text evidence="2">The sequence shown here is derived from an EMBL/GenBank/DDBJ whole genome shotgun (WGS) entry which is preliminary data.</text>
</comment>
<gene>
    <name evidence="2" type="ORF">PECAL_5P14610</name>
</gene>
<accession>A0A8J2STY8</accession>
<evidence type="ECO:0000313" key="3">
    <source>
        <dbReference type="Proteomes" id="UP000789595"/>
    </source>
</evidence>
<keyword evidence="1" id="KW-0732">Signal</keyword>
<sequence length="321" mass="36826">MRRALATLALVALEATAEPWLDAAVSKSHKKRDPIAKKYGQWIPETHMWRKRLDYRLAQVRRIESSQERWDAAMNLAVSGLLVKNFTSVGYEVVKTPRHVHEKLNATLVAGFDQQRTEHKVDQISGEVAGFVDLGRLANEIMEDLRPMHEEWSQTKLRASNAYGLRIYRPGNTLTMHTDKLETHVISAIVHVDRDAEPWPIVIEGYDGRSVEVDLQPGEMLFYESAKCIHGRPRPLEGKWYTSLFVHYRPIDWSLRMEDARALAEKWWGSEGFHVPDDGAYDRLQLTGTGYYEPDCEHRWCDLPGVDHGDAERRAAARGEL</sequence>
<keyword evidence="3" id="KW-1185">Reference proteome</keyword>
<dbReference type="AlphaFoldDB" id="A0A8J2STY8"/>
<proteinExistence type="predicted"/>
<evidence type="ECO:0000313" key="2">
    <source>
        <dbReference type="EMBL" id="CAH0376867.1"/>
    </source>
</evidence>
<dbReference type="OrthoDB" id="37542at2759"/>
<name>A0A8J2STY8_9STRA</name>
<protein>
    <recommendedName>
        <fullName evidence="4">Fe2OG dioxygenase domain-containing protein</fullName>
    </recommendedName>
</protein>
<dbReference type="EMBL" id="CAKKNE010000005">
    <property type="protein sequence ID" value="CAH0376867.1"/>
    <property type="molecule type" value="Genomic_DNA"/>
</dbReference>
<feature type="chain" id="PRO_5035182517" description="Fe2OG dioxygenase domain-containing protein" evidence="1">
    <location>
        <begin position="18"/>
        <end position="321"/>
    </location>
</feature>
<feature type="signal peptide" evidence="1">
    <location>
        <begin position="1"/>
        <end position="17"/>
    </location>
</feature>
<reference evidence="2" key="1">
    <citation type="submission" date="2021-11" db="EMBL/GenBank/DDBJ databases">
        <authorList>
            <consortium name="Genoscope - CEA"/>
            <person name="William W."/>
        </authorList>
    </citation>
    <scope>NUCLEOTIDE SEQUENCE</scope>
</reference>
<evidence type="ECO:0008006" key="4">
    <source>
        <dbReference type="Google" id="ProtNLM"/>
    </source>
</evidence>
<evidence type="ECO:0000256" key="1">
    <source>
        <dbReference type="SAM" id="SignalP"/>
    </source>
</evidence>
<dbReference type="Proteomes" id="UP000789595">
    <property type="component" value="Unassembled WGS sequence"/>
</dbReference>